<comment type="caution">
    <text evidence="5">The sequence shown here is derived from an EMBL/GenBank/DDBJ whole genome shotgun (WGS) entry which is preliminary data.</text>
</comment>
<evidence type="ECO:0000256" key="2">
    <source>
        <dbReference type="ARBA" id="ARBA00022448"/>
    </source>
</evidence>
<name>T1A1M0_9ZZZZ</name>
<evidence type="ECO:0000256" key="4">
    <source>
        <dbReference type="SAM" id="Coils"/>
    </source>
</evidence>
<dbReference type="Pfam" id="PF01813">
    <property type="entry name" value="ATP-synt_D"/>
    <property type="match status" value="1"/>
</dbReference>
<gene>
    <name evidence="5" type="ORF">B2A_07186</name>
</gene>
<protein>
    <submittedName>
        <fullName evidence="5">V-type ATPase, D subunit</fullName>
    </submittedName>
</protein>
<dbReference type="GO" id="GO:0046961">
    <property type="term" value="F:proton-transporting ATPase activity, rotational mechanism"/>
    <property type="evidence" value="ECO:0007669"/>
    <property type="project" value="InterPro"/>
</dbReference>
<evidence type="ECO:0000256" key="1">
    <source>
        <dbReference type="ARBA" id="ARBA00005850"/>
    </source>
</evidence>
<feature type="coiled-coil region" evidence="4">
    <location>
        <begin position="144"/>
        <end position="178"/>
    </location>
</feature>
<keyword evidence="3" id="KW-0406">Ion transport</keyword>
<keyword evidence="2" id="KW-0813">Transport</keyword>
<dbReference type="PANTHER" id="PTHR11671">
    <property type="entry name" value="V-TYPE ATP SYNTHASE SUBUNIT D"/>
    <property type="match status" value="1"/>
</dbReference>
<dbReference type="AlphaFoldDB" id="T1A1M0"/>
<sequence>MANGRRKRKMKNDVKTTRLELIKTKNRRRVAAKGLSLLKMKRSSLILEFFKLARTITLLRANLNDHVLRAMDSTKIAEAQAGRANLERIAVEQRIERVSVDVRNVMGVRIPSLDMENVVERSDAYELISVPSSVEDTRKNYTTLLKLLIEIAEKENSLRKLLHEIEKLNRRANAIENVVMPDLDARASYIKQRLEDLERDQTVSLKFIKRKIGNAS</sequence>
<organism evidence="5">
    <name type="scientific">mine drainage metagenome</name>
    <dbReference type="NCBI Taxonomy" id="410659"/>
    <lineage>
        <taxon>unclassified sequences</taxon>
        <taxon>metagenomes</taxon>
        <taxon>ecological metagenomes</taxon>
    </lineage>
</organism>
<reference evidence="5" key="2">
    <citation type="journal article" date="2014" name="ISME J.">
        <title>Microbial stratification in low pH oxic and suboxic macroscopic growths along an acid mine drainage.</title>
        <authorList>
            <person name="Mendez-Garcia C."/>
            <person name="Mesa V."/>
            <person name="Sprenger R.R."/>
            <person name="Richter M."/>
            <person name="Diez M.S."/>
            <person name="Solano J."/>
            <person name="Bargiela R."/>
            <person name="Golyshina O.V."/>
            <person name="Manteca A."/>
            <person name="Ramos J.L."/>
            <person name="Gallego J.R."/>
            <person name="Llorente I."/>
            <person name="Martins Dos Santos V.A."/>
            <person name="Jensen O.N."/>
            <person name="Pelaez A.I."/>
            <person name="Sanchez J."/>
            <person name="Ferrer M."/>
        </authorList>
    </citation>
    <scope>NUCLEOTIDE SEQUENCE</scope>
</reference>
<dbReference type="Gene3D" id="1.10.287.3240">
    <property type="match status" value="1"/>
</dbReference>
<dbReference type="NCBIfam" id="TIGR00309">
    <property type="entry name" value="V_ATPase_subD"/>
    <property type="match status" value="1"/>
</dbReference>
<proteinExistence type="inferred from homology"/>
<accession>T1A1M0</accession>
<comment type="similarity">
    <text evidence="1">Belongs to the V-ATPase D subunit family.</text>
</comment>
<dbReference type="EMBL" id="AUZZ01005138">
    <property type="protein sequence ID" value="EQD50787.1"/>
    <property type="molecule type" value="Genomic_DNA"/>
</dbReference>
<evidence type="ECO:0000256" key="3">
    <source>
        <dbReference type="ARBA" id="ARBA00023065"/>
    </source>
</evidence>
<keyword evidence="4" id="KW-0175">Coiled coil</keyword>
<reference evidence="5" key="1">
    <citation type="submission" date="2013-08" db="EMBL/GenBank/DDBJ databases">
        <authorList>
            <person name="Mendez C."/>
            <person name="Richter M."/>
            <person name="Ferrer M."/>
            <person name="Sanchez J."/>
        </authorList>
    </citation>
    <scope>NUCLEOTIDE SEQUENCE</scope>
</reference>
<evidence type="ECO:0000313" key="5">
    <source>
        <dbReference type="EMBL" id="EQD50787.1"/>
    </source>
</evidence>
<dbReference type="InterPro" id="IPR002699">
    <property type="entry name" value="V_ATPase_D"/>
</dbReference>
<dbReference type="HAMAP" id="MF_00271">
    <property type="entry name" value="ATP_synth_D_arch"/>
    <property type="match status" value="1"/>
</dbReference>